<dbReference type="InterPro" id="IPR036291">
    <property type="entry name" value="NAD(P)-bd_dom_sf"/>
</dbReference>
<accession>A0A8H7AVB9</accession>
<dbReference type="OrthoDB" id="10254221at2759"/>
<evidence type="ECO:0000256" key="1">
    <source>
        <dbReference type="ARBA" id="ARBA00023002"/>
    </source>
</evidence>
<keyword evidence="2" id="KW-0503">Monooxygenase</keyword>
<protein>
    <recommendedName>
        <fullName evidence="4">NAD(P)-binding domain-containing protein</fullName>
    </recommendedName>
</protein>
<dbReference type="PANTHER" id="PTHR15020:SF37">
    <property type="entry name" value="OXIDOREDUCTASE MDPK"/>
    <property type="match status" value="1"/>
</dbReference>
<dbReference type="SUPFAM" id="SSF51735">
    <property type="entry name" value="NAD(P)-binding Rossmann-fold domains"/>
    <property type="match status" value="1"/>
</dbReference>
<dbReference type="Pfam" id="PF13460">
    <property type="entry name" value="NAD_binding_10"/>
    <property type="match status" value="1"/>
</dbReference>
<gene>
    <name evidence="5" type="ORF">GJ744_004514</name>
</gene>
<evidence type="ECO:0000256" key="2">
    <source>
        <dbReference type="ARBA" id="ARBA00023033"/>
    </source>
</evidence>
<organism evidence="5 6">
    <name type="scientific">Endocarpon pusillum</name>
    <dbReference type="NCBI Taxonomy" id="364733"/>
    <lineage>
        <taxon>Eukaryota</taxon>
        <taxon>Fungi</taxon>
        <taxon>Dikarya</taxon>
        <taxon>Ascomycota</taxon>
        <taxon>Pezizomycotina</taxon>
        <taxon>Eurotiomycetes</taxon>
        <taxon>Chaetothyriomycetidae</taxon>
        <taxon>Verrucariales</taxon>
        <taxon>Verrucariaceae</taxon>
        <taxon>Endocarpon</taxon>
    </lineage>
</organism>
<dbReference type="InterPro" id="IPR016040">
    <property type="entry name" value="NAD(P)-bd_dom"/>
</dbReference>
<keyword evidence="1" id="KW-0560">Oxidoreductase</keyword>
<evidence type="ECO:0000313" key="5">
    <source>
        <dbReference type="EMBL" id="KAF7514189.1"/>
    </source>
</evidence>
<dbReference type="GO" id="GO:0004497">
    <property type="term" value="F:monooxygenase activity"/>
    <property type="evidence" value="ECO:0007669"/>
    <property type="project" value="UniProtKB-KW"/>
</dbReference>
<comment type="caution">
    <text evidence="5">The sequence shown here is derived from an EMBL/GenBank/DDBJ whole genome shotgun (WGS) entry which is preliminary data.</text>
</comment>
<dbReference type="PANTHER" id="PTHR15020">
    <property type="entry name" value="FLAVIN REDUCTASE-RELATED"/>
    <property type="match status" value="1"/>
</dbReference>
<reference evidence="5" key="1">
    <citation type="submission" date="2020-02" db="EMBL/GenBank/DDBJ databases">
        <authorList>
            <person name="Palmer J.M."/>
        </authorList>
    </citation>
    <scope>NUCLEOTIDE SEQUENCE</scope>
    <source>
        <strain evidence="5">EPUS1.4</strain>
        <tissue evidence="5">Thallus</tissue>
    </source>
</reference>
<evidence type="ECO:0000259" key="4">
    <source>
        <dbReference type="Pfam" id="PF13460"/>
    </source>
</evidence>
<keyword evidence="6" id="KW-1185">Reference proteome</keyword>
<dbReference type="AlphaFoldDB" id="A0A8H7AVB9"/>
<dbReference type="EMBL" id="JAACFV010000002">
    <property type="protein sequence ID" value="KAF7514189.1"/>
    <property type="molecule type" value="Genomic_DNA"/>
</dbReference>
<name>A0A8H7AVB9_9EURO</name>
<feature type="domain" description="NAD(P)-binding" evidence="4">
    <location>
        <begin position="8"/>
        <end position="212"/>
    </location>
</feature>
<sequence length="260" mass="29130">MATYAVFGATGKCGSSLIEVLLQSPNTKIHAYCRNAAKLTRMIPKALEAKRVQIFEGQIDNVDQFLNCIRGCKAVFLAISMNDNVPGCRVAQDTTTTLLSALGRLRTEIKSHTELPRIVVLSSASLEKKLCTKLPGWFHWVIYRSNSNIFEDLRVQERMLRAEEDWLSTIFIKPGGLTSDKQRGHKLDLNDQETFISYLDLAAAMVEAADDPDNRYNMKDVSVHNIGGSAKVPLTLPLLVLFGVLRHFFPWLHPYLPLLG</sequence>
<evidence type="ECO:0000313" key="6">
    <source>
        <dbReference type="Proteomes" id="UP000606974"/>
    </source>
</evidence>
<evidence type="ECO:0000256" key="3">
    <source>
        <dbReference type="ARBA" id="ARBA00038376"/>
    </source>
</evidence>
<dbReference type="Gene3D" id="3.40.50.720">
    <property type="entry name" value="NAD(P)-binding Rossmann-like Domain"/>
    <property type="match status" value="1"/>
</dbReference>
<dbReference type="Proteomes" id="UP000606974">
    <property type="component" value="Unassembled WGS sequence"/>
</dbReference>
<comment type="similarity">
    <text evidence="3">Belongs to the avfA family.</text>
</comment>
<proteinExistence type="inferred from homology"/>